<protein>
    <submittedName>
        <fullName evidence="2">Serine/threonine protein phosphatase PrpC</fullName>
    </submittedName>
</protein>
<dbReference type="RefSeq" id="WP_183221878.1">
    <property type="nucleotide sequence ID" value="NZ_BMPW01000007.1"/>
</dbReference>
<dbReference type="InterPro" id="IPR001932">
    <property type="entry name" value="PPM-type_phosphatase-like_dom"/>
</dbReference>
<dbReference type="InterPro" id="IPR036457">
    <property type="entry name" value="PPM-type-like_dom_sf"/>
</dbReference>
<comment type="caution">
    <text evidence="2">The sequence shown here is derived from an EMBL/GenBank/DDBJ whole genome shotgun (WGS) entry which is preliminary data.</text>
</comment>
<dbReference type="AlphaFoldDB" id="A0A7W5FFF8"/>
<evidence type="ECO:0000313" key="3">
    <source>
        <dbReference type="Proteomes" id="UP000590749"/>
    </source>
</evidence>
<dbReference type="Gene3D" id="3.60.40.10">
    <property type="entry name" value="PPM-type phosphatase domain"/>
    <property type="match status" value="1"/>
</dbReference>
<gene>
    <name evidence="2" type="ORF">FHR83_004101</name>
</gene>
<dbReference type="SUPFAM" id="SSF81606">
    <property type="entry name" value="PP2C-like"/>
    <property type="match status" value="1"/>
</dbReference>
<evidence type="ECO:0000259" key="1">
    <source>
        <dbReference type="Pfam" id="PF13672"/>
    </source>
</evidence>
<proteinExistence type="predicted"/>
<keyword evidence="3" id="KW-1185">Reference proteome</keyword>
<accession>A0A7W5FFF8</accession>
<evidence type="ECO:0000313" key="2">
    <source>
        <dbReference type="EMBL" id="MBB3096431.1"/>
    </source>
</evidence>
<feature type="domain" description="PPM-type phosphatase" evidence="1">
    <location>
        <begin position="59"/>
        <end position="255"/>
    </location>
</feature>
<organism evidence="2 3">
    <name type="scientific">Actinoplanes campanulatus</name>
    <dbReference type="NCBI Taxonomy" id="113559"/>
    <lineage>
        <taxon>Bacteria</taxon>
        <taxon>Bacillati</taxon>
        <taxon>Actinomycetota</taxon>
        <taxon>Actinomycetes</taxon>
        <taxon>Micromonosporales</taxon>
        <taxon>Micromonosporaceae</taxon>
        <taxon>Actinoplanes</taxon>
    </lineage>
</organism>
<dbReference type="Pfam" id="PF13672">
    <property type="entry name" value="PP2C_2"/>
    <property type="match status" value="1"/>
</dbReference>
<name>A0A7W5FFF8_9ACTN</name>
<dbReference type="EMBL" id="JACHXF010000008">
    <property type="protein sequence ID" value="MBB3096431.1"/>
    <property type="molecule type" value="Genomic_DNA"/>
</dbReference>
<reference evidence="2 3" key="1">
    <citation type="submission" date="2020-08" db="EMBL/GenBank/DDBJ databases">
        <title>Genomic Encyclopedia of Type Strains, Phase III (KMG-III): the genomes of soil and plant-associated and newly described type strains.</title>
        <authorList>
            <person name="Whitman W."/>
        </authorList>
    </citation>
    <scope>NUCLEOTIDE SEQUENCE [LARGE SCALE GENOMIC DNA]</scope>
    <source>
        <strain evidence="2 3">CECT 3287</strain>
    </source>
</reference>
<dbReference type="Proteomes" id="UP000590749">
    <property type="component" value="Unassembled WGS sequence"/>
</dbReference>
<sequence length="306" mass="32162">MTGTEVAWARHPNGRWIVGDAGNQPSVVAVPPVLVRRRPDVTLDGGRVGMLDYRAASLRGIGHLETGKPRQDSYVVTVTRDDHWLVGCVADGVSDGRMSHRAADLACEKLAAELIDGLAAGPEADLGTLDWAAGVAGVNAAIHREFLHTAKVEEAALADVRALMSTTAVAFAVATQADADGTHRAVIASLAGDSAALILDGEGWRPVTAVKGDGEEVASNAVRPLPREVEPEPVTLTLRPGDVLAVITDGIGDPMGSGGGVVGRFLAEQWAEPPDTIEFANQVGFYRKTFMDDRTVIAVWVAPEPT</sequence>